<dbReference type="Pfam" id="PF18420">
    <property type="entry name" value="CSN4_RPN5_eIF3a"/>
    <property type="match status" value="1"/>
</dbReference>
<accession>A0ABR4N2A4</accession>
<dbReference type="SUPFAM" id="SSF46785">
    <property type="entry name" value="Winged helix' DNA-binding domain"/>
    <property type="match status" value="1"/>
</dbReference>
<proteinExistence type="inferred from homology"/>
<dbReference type="Gene3D" id="1.10.10.10">
    <property type="entry name" value="Winged helix-like DNA-binding domain superfamily/Winged helix DNA-binding domain"/>
    <property type="match status" value="1"/>
</dbReference>
<evidence type="ECO:0000256" key="3">
    <source>
        <dbReference type="ARBA" id="ARBA00010417"/>
    </source>
</evidence>
<reference evidence="9 10" key="1">
    <citation type="submission" date="2023-09" db="EMBL/GenBank/DDBJ databases">
        <title>Pangenome analysis of Batrachochytrium dendrobatidis and related Chytrids.</title>
        <authorList>
            <person name="Yacoub M.N."/>
            <person name="Stajich J.E."/>
            <person name="James T.Y."/>
        </authorList>
    </citation>
    <scope>NUCLEOTIDE SEQUENCE [LARGE SCALE GENOMIC DNA]</scope>
    <source>
        <strain evidence="9 10">JEL0888</strain>
    </source>
</reference>
<keyword evidence="7" id="KW-0539">Nucleus</keyword>
<dbReference type="InterPro" id="IPR040134">
    <property type="entry name" value="PSMD12/CSN4"/>
</dbReference>
<gene>
    <name evidence="9" type="ORF">HK105_206799</name>
</gene>
<dbReference type="PANTHER" id="PTHR10855">
    <property type="entry name" value="26S PROTEASOME NON-ATPASE REGULATORY SUBUNIT 12/COP9 SIGNALOSOME COMPLEX SUBUNIT 4"/>
    <property type="match status" value="1"/>
</dbReference>
<dbReference type="Pfam" id="PF22241">
    <property type="entry name" value="PSMD12-CSN4_N"/>
    <property type="match status" value="1"/>
</dbReference>
<evidence type="ECO:0000256" key="2">
    <source>
        <dbReference type="ARBA" id="ARBA00004496"/>
    </source>
</evidence>
<evidence type="ECO:0000259" key="8">
    <source>
        <dbReference type="PROSITE" id="PS50250"/>
    </source>
</evidence>
<sequence>MQAALQQLATSTAKDRAPQYRQALEAALQASAALAAVVEDVKHFVSHAVLESLGIVLSRQLLLDFAALFAEWARDKTDADVVGAAADGNREAIKGVWQFALDKMSARAVAFEEQISQVREHLAAVLEEEEEWTLAAKVLQDIPLDSGHRAITGDYKLRIYIQIVRLLLEDEDAVTAEAYLNRAALLLPESKDIVMQLQFRACQARMLDFRRSFLKAASKYLELSYVVEMHDSERINALVQAVTCTVLAGAGPQRTRMLATLYKDERVRERPELKQGGVFAILEKMFLGRVLRSSEVQEFAATLKPHQLARLGDDMTVLDRAVIEHNLLSASTLYNNISFQELGGLLAISPEQAERVATKMMGENRLSGTVDQIDQLIYFTSSQVLPTWDTHVAGVCYQLDGIIDAIKEKHPEWVAAVLAR</sequence>
<protein>
    <recommendedName>
        <fullName evidence="4">COP9 signalosome complex subunit 4</fullName>
    </recommendedName>
</protein>
<feature type="domain" description="PCI" evidence="8">
    <location>
        <begin position="213"/>
        <end position="384"/>
    </location>
</feature>
<dbReference type="EMBL" id="JADGIZ020000043">
    <property type="protein sequence ID" value="KAL2913639.1"/>
    <property type="molecule type" value="Genomic_DNA"/>
</dbReference>
<evidence type="ECO:0000256" key="1">
    <source>
        <dbReference type="ARBA" id="ARBA00004123"/>
    </source>
</evidence>
<evidence type="ECO:0000313" key="10">
    <source>
        <dbReference type="Proteomes" id="UP001527925"/>
    </source>
</evidence>
<dbReference type="PANTHER" id="PTHR10855:SF2">
    <property type="entry name" value="COP9 SIGNALOSOME COMPLEX SUBUNIT 4"/>
    <property type="match status" value="1"/>
</dbReference>
<name>A0ABR4N2A4_9FUNG</name>
<evidence type="ECO:0000256" key="4">
    <source>
        <dbReference type="ARBA" id="ARBA00014881"/>
    </source>
</evidence>
<dbReference type="PROSITE" id="PS50250">
    <property type="entry name" value="PCI"/>
    <property type="match status" value="1"/>
</dbReference>
<dbReference type="InterPro" id="IPR054559">
    <property type="entry name" value="PSMD12-CSN4-like_N"/>
</dbReference>
<evidence type="ECO:0000256" key="6">
    <source>
        <dbReference type="ARBA" id="ARBA00022790"/>
    </source>
</evidence>
<comment type="caution">
    <text evidence="9">The sequence shown here is derived from an EMBL/GenBank/DDBJ whole genome shotgun (WGS) entry which is preliminary data.</text>
</comment>
<organism evidence="9 10">
    <name type="scientific">Polyrhizophydium stewartii</name>
    <dbReference type="NCBI Taxonomy" id="2732419"/>
    <lineage>
        <taxon>Eukaryota</taxon>
        <taxon>Fungi</taxon>
        <taxon>Fungi incertae sedis</taxon>
        <taxon>Chytridiomycota</taxon>
        <taxon>Chytridiomycota incertae sedis</taxon>
        <taxon>Chytridiomycetes</taxon>
        <taxon>Rhizophydiales</taxon>
        <taxon>Rhizophydiales incertae sedis</taxon>
        <taxon>Polyrhizophydium</taxon>
    </lineage>
</organism>
<keyword evidence="5" id="KW-0963">Cytoplasm</keyword>
<dbReference type="InterPro" id="IPR036388">
    <property type="entry name" value="WH-like_DNA-bd_sf"/>
</dbReference>
<keyword evidence="6" id="KW-0736">Signalosome</keyword>
<dbReference type="InterPro" id="IPR036390">
    <property type="entry name" value="WH_DNA-bd_sf"/>
</dbReference>
<dbReference type="InterPro" id="IPR041406">
    <property type="entry name" value="CSN4_HTH"/>
</dbReference>
<evidence type="ECO:0000256" key="7">
    <source>
        <dbReference type="ARBA" id="ARBA00023242"/>
    </source>
</evidence>
<comment type="subcellular location">
    <subcellularLocation>
        <location evidence="2">Cytoplasm</location>
    </subcellularLocation>
    <subcellularLocation>
        <location evidence="1">Nucleus</location>
    </subcellularLocation>
</comment>
<comment type="similarity">
    <text evidence="3">Belongs to the CSN4 family.</text>
</comment>
<dbReference type="InterPro" id="IPR000717">
    <property type="entry name" value="PCI_dom"/>
</dbReference>
<keyword evidence="10" id="KW-1185">Reference proteome</keyword>
<dbReference type="SMART" id="SM00088">
    <property type="entry name" value="PINT"/>
    <property type="match status" value="1"/>
</dbReference>
<dbReference type="Proteomes" id="UP001527925">
    <property type="component" value="Unassembled WGS sequence"/>
</dbReference>
<evidence type="ECO:0000256" key="5">
    <source>
        <dbReference type="ARBA" id="ARBA00022490"/>
    </source>
</evidence>
<evidence type="ECO:0000313" key="9">
    <source>
        <dbReference type="EMBL" id="KAL2913639.1"/>
    </source>
</evidence>
<dbReference type="Pfam" id="PF01399">
    <property type="entry name" value="PCI"/>
    <property type="match status" value="1"/>
</dbReference>